<keyword evidence="2" id="KW-1185">Reference proteome</keyword>
<organism evidence="1 2">
    <name type="scientific">Eufriesea mexicana</name>
    <dbReference type="NCBI Taxonomy" id="516756"/>
    <lineage>
        <taxon>Eukaryota</taxon>
        <taxon>Metazoa</taxon>
        <taxon>Ecdysozoa</taxon>
        <taxon>Arthropoda</taxon>
        <taxon>Hexapoda</taxon>
        <taxon>Insecta</taxon>
        <taxon>Pterygota</taxon>
        <taxon>Neoptera</taxon>
        <taxon>Endopterygota</taxon>
        <taxon>Hymenoptera</taxon>
        <taxon>Apocrita</taxon>
        <taxon>Aculeata</taxon>
        <taxon>Apoidea</taxon>
        <taxon>Anthophila</taxon>
        <taxon>Apidae</taxon>
        <taxon>Eufriesea</taxon>
    </lineage>
</organism>
<name>A0A310SA89_9HYME</name>
<proteinExistence type="predicted"/>
<protein>
    <submittedName>
        <fullName evidence="1">Uncharacterized protein</fullName>
    </submittedName>
</protein>
<evidence type="ECO:0000313" key="2">
    <source>
        <dbReference type="Proteomes" id="UP000250275"/>
    </source>
</evidence>
<dbReference type="EMBL" id="KQ767065">
    <property type="protein sequence ID" value="OAD53521.1"/>
    <property type="molecule type" value="Genomic_DNA"/>
</dbReference>
<gene>
    <name evidence="1" type="ORF">WN48_09823</name>
</gene>
<evidence type="ECO:0000313" key="1">
    <source>
        <dbReference type="EMBL" id="OAD53521.1"/>
    </source>
</evidence>
<dbReference type="Proteomes" id="UP000250275">
    <property type="component" value="Unassembled WGS sequence"/>
</dbReference>
<dbReference type="AlphaFoldDB" id="A0A310SA89"/>
<reference evidence="1 2" key="1">
    <citation type="submission" date="2015-07" db="EMBL/GenBank/DDBJ databases">
        <title>The genome of Eufriesea mexicana.</title>
        <authorList>
            <person name="Pan H."/>
            <person name="Kapheim K."/>
        </authorList>
    </citation>
    <scope>NUCLEOTIDE SEQUENCE [LARGE SCALE GENOMIC DNA]</scope>
    <source>
        <strain evidence="1">0111107269</strain>
        <tissue evidence="1">Whole body</tissue>
    </source>
</reference>
<sequence length="54" mass="6605">MICPQKKKLIRWEKKEKEKTSCQKKKKKIGQRWAQLIIFDLINLHIKITNVDQR</sequence>
<accession>A0A310SA89</accession>